<dbReference type="AlphaFoldDB" id="A0A7J7ITH5"/>
<organism evidence="7 8">
    <name type="scientific">Bugula neritina</name>
    <name type="common">Brown bryozoan</name>
    <name type="synonym">Sertularia neritina</name>
    <dbReference type="NCBI Taxonomy" id="10212"/>
    <lineage>
        <taxon>Eukaryota</taxon>
        <taxon>Metazoa</taxon>
        <taxon>Spiralia</taxon>
        <taxon>Lophotrochozoa</taxon>
        <taxon>Bryozoa</taxon>
        <taxon>Gymnolaemata</taxon>
        <taxon>Cheilostomatida</taxon>
        <taxon>Flustrina</taxon>
        <taxon>Buguloidea</taxon>
        <taxon>Bugulidae</taxon>
        <taxon>Bugula</taxon>
    </lineage>
</organism>
<dbReference type="GO" id="GO:0005783">
    <property type="term" value="C:endoplasmic reticulum"/>
    <property type="evidence" value="ECO:0007669"/>
    <property type="project" value="UniProtKB-SubCell"/>
</dbReference>
<gene>
    <name evidence="7" type="ORF">EB796_024990</name>
</gene>
<evidence type="ECO:0000256" key="3">
    <source>
        <dbReference type="ARBA" id="ARBA00022857"/>
    </source>
</evidence>
<dbReference type="InterPro" id="IPR051019">
    <property type="entry name" value="VLCFA-Steroid_DH"/>
</dbReference>
<dbReference type="Pfam" id="PF00106">
    <property type="entry name" value="adh_short"/>
    <property type="match status" value="1"/>
</dbReference>
<dbReference type="PRINTS" id="PR00080">
    <property type="entry name" value="SDRFAMILY"/>
</dbReference>
<dbReference type="InterPro" id="IPR036291">
    <property type="entry name" value="NAD(P)-bd_dom_sf"/>
</dbReference>
<protein>
    <submittedName>
        <fullName evidence="7">HSD17B12</fullName>
    </submittedName>
</protein>
<evidence type="ECO:0000256" key="2">
    <source>
        <dbReference type="ARBA" id="ARBA00006484"/>
    </source>
</evidence>
<evidence type="ECO:0000256" key="5">
    <source>
        <dbReference type="RuleBase" id="RU000363"/>
    </source>
</evidence>
<reference evidence="7" key="1">
    <citation type="submission" date="2020-06" db="EMBL/GenBank/DDBJ databases">
        <title>Draft genome of Bugula neritina, a colonial animal packing powerful symbionts and potential medicines.</title>
        <authorList>
            <person name="Rayko M."/>
        </authorList>
    </citation>
    <scope>NUCLEOTIDE SEQUENCE [LARGE SCALE GENOMIC DNA]</scope>
    <source>
        <strain evidence="7">Kwan_BN1</strain>
    </source>
</reference>
<evidence type="ECO:0000313" key="7">
    <source>
        <dbReference type="EMBL" id="KAF6016704.1"/>
    </source>
</evidence>
<name>A0A7J7ITH5_BUGNE</name>
<dbReference type="PIRSF" id="PIRSF000126">
    <property type="entry name" value="11-beta-HSD1"/>
    <property type="match status" value="1"/>
</dbReference>
<dbReference type="PANTHER" id="PTHR43899:SF13">
    <property type="entry name" value="RH59310P"/>
    <property type="match status" value="1"/>
</dbReference>
<comment type="similarity">
    <text evidence="2 5">Belongs to the short-chain dehydrogenases/reductases (SDR) family.</text>
</comment>
<dbReference type="InterPro" id="IPR020904">
    <property type="entry name" value="Sc_DH/Rdtase_CS"/>
</dbReference>
<evidence type="ECO:0000256" key="4">
    <source>
        <dbReference type="ARBA" id="ARBA00023002"/>
    </source>
</evidence>
<dbReference type="PRINTS" id="PR00081">
    <property type="entry name" value="GDHRDH"/>
</dbReference>
<dbReference type="GO" id="GO:0016491">
    <property type="term" value="F:oxidoreductase activity"/>
    <property type="evidence" value="ECO:0007669"/>
    <property type="project" value="UniProtKB-KW"/>
</dbReference>
<evidence type="ECO:0000256" key="6">
    <source>
        <dbReference type="SAM" id="Phobius"/>
    </source>
</evidence>
<keyword evidence="4" id="KW-0560">Oxidoreductase</keyword>
<dbReference type="PROSITE" id="PS00061">
    <property type="entry name" value="ADH_SHORT"/>
    <property type="match status" value="1"/>
</dbReference>
<feature type="transmembrane region" description="Helical" evidence="6">
    <location>
        <begin position="12"/>
        <end position="38"/>
    </location>
</feature>
<keyword evidence="6" id="KW-1133">Transmembrane helix</keyword>
<proteinExistence type="inferred from homology"/>
<keyword evidence="8" id="KW-1185">Reference proteome</keyword>
<dbReference type="InterPro" id="IPR002347">
    <property type="entry name" value="SDR_fam"/>
</dbReference>
<dbReference type="CDD" id="cd05356">
    <property type="entry name" value="17beta-HSD1_like_SDR_c"/>
    <property type="match status" value="1"/>
</dbReference>
<dbReference type="Proteomes" id="UP000593567">
    <property type="component" value="Unassembled WGS sequence"/>
</dbReference>
<sequence>MWYMDTYLTLPLLFVGLLSTFLIIKQVVWVPFKLYFIAQHVKKIQFKSLGRWAVVTGATDGLGKEFARALANRGLDIVLISRSQEKLNAAKQEIIQDFQRTVKIIQADFMDTDIYDRIEKELSGMDIAVLVNNVGMAQTFSPFLGIPNIGKEAEELLNVNCVSVIRMTKLVLPRMVEKGKGVIVNISSCLSDINAENINVYPATKSFVSRFSKSLRKEQRSAGVTIQTLAPGMIRTKMLNSFLTPQPTESEIAQHRQFSVLPEAYVSYAINTIGWEDECDGHPKHFIIRLLLKLIL</sequence>
<keyword evidence="3" id="KW-0521">NADP</keyword>
<comment type="caution">
    <text evidence="7">The sequence shown here is derived from an EMBL/GenBank/DDBJ whole genome shotgun (WGS) entry which is preliminary data.</text>
</comment>
<keyword evidence="6" id="KW-0472">Membrane</keyword>
<dbReference type="EMBL" id="VXIV02003486">
    <property type="protein sequence ID" value="KAF6016704.1"/>
    <property type="molecule type" value="Genomic_DNA"/>
</dbReference>
<evidence type="ECO:0000313" key="8">
    <source>
        <dbReference type="Proteomes" id="UP000593567"/>
    </source>
</evidence>
<dbReference type="FunFam" id="3.40.50.720:FF:000137">
    <property type="entry name" value="Hydroxysteroid (17-beta) dehydrogenase 3"/>
    <property type="match status" value="1"/>
</dbReference>
<dbReference type="SUPFAM" id="SSF51735">
    <property type="entry name" value="NAD(P)-binding Rossmann-fold domains"/>
    <property type="match status" value="1"/>
</dbReference>
<dbReference type="Gene3D" id="3.40.50.720">
    <property type="entry name" value="NAD(P)-binding Rossmann-like Domain"/>
    <property type="match status" value="1"/>
</dbReference>
<dbReference type="PANTHER" id="PTHR43899">
    <property type="entry name" value="RH59310P"/>
    <property type="match status" value="1"/>
</dbReference>
<evidence type="ECO:0000256" key="1">
    <source>
        <dbReference type="ARBA" id="ARBA00004240"/>
    </source>
</evidence>
<comment type="subcellular location">
    <subcellularLocation>
        <location evidence="1">Endoplasmic reticulum</location>
    </subcellularLocation>
</comment>
<keyword evidence="6" id="KW-0812">Transmembrane</keyword>
<accession>A0A7J7ITH5</accession>
<dbReference type="OrthoDB" id="5545019at2759"/>